<gene>
    <name evidence="1" type="ORF">HPP92_015099</name>
</gene>
<keyword evidence="2" id="KW-1185">Reference proteome</keyword>
<dbReference type="AlphaFoldDB" id="A0A835UTC3"/>
<reference evidence="1 2" key="1">
    <citation type="journal article" date="2020" name="Nat. Food">
        <title>A phased Vanilla planifolia genome enables genetic improvement of flavour and production.</title>
        <authorList>
            <person name="Hasing T."/>
            <person name="Tang H."/>
            <person name="Brym M."/>
            <person name="Khazi F."/>
            <person name="Huang T."/>
            <person name="Chambers A.H."/>
        </authorList>
    </citation>
    <scope>NUCLEOTIDE SEQUENCE [LARGE SCALE GENOMIC DNA]</scope>
    <source>
        <tissue evidence="1">Leaf</tissue>
    </source>
</reference>
<organism evidence="1 2">
    <name type="scientific">Vanilla planifolia</name>
    <name type="common">Vanilla</name>
    <dbReference type="NCBI Taxonomy" id="51239"/>
    <lineage>
        <taxon>Eukaryota</taxon>
        <taxon>Viridiplantae</taxon>
        <taxon>Streptophyta</taxon>
        <taxon>Embryophyta</taxon>
        <taxon>Tracheophyta</taxon>
        <taxon>Spermatophyta</taxon>
        <taxon>Magnoliopsida</taxon>
        <taxon>Liliopsida</taxon>
        <taxon>Asparagales</taxon>
        <taxon>Orchidaceae</taxon>
        <taxon>Vanilloideae</taxon>
        <taxon>Vanilleae</taxon>
        <taxon>Vanilla</taxon>
    </lineage>
</organism>
<name>A0A835UTC3_VANPL</name>
<evidence type="ECO:0000313" key="2">
    <source>
        <dbReference type="Proteomes" id="UP000636800"/>
    </source>
</evidence>
<comment type="caution">
    <text evidence="1">The sequence shown here is derived from an EMBL/GenBank/DDBJ whole genome shotgun (WGS) entry which is preliminary data.</text>
</comment>
<dbReference type="Proteomes" id="UP000636800">
    <property type="component" value="Chromosome 7"/>
</dbReference>
<protein>
    <submittedName>
        <fullName evidence="1">Uncharacterized protein</fullName>
    </submittedName>
</protein>
<sequence length="149" mass="16137">MASSRKSVTVGGNYLFRQFHPSFFHLVQHDREQPTVPQPHHLAPTSSPHRALSFLPSFYGIGSQVRDGRRMGFLFPVGCDPCSRSYSTSSKSSDEIEFMNDVADVLSETSADTDTVTIVSNASVAPASFPGEVAAAAADSFLLLQHCNT</sequence>
<accession>A0A835UTC3</accession>
<dbReference type="EMBL" id="JADCNL010000007">
    <property type="protein sequence ID" value="KAG0473242.1"/>
    <property type="molecule type" value="Genomic_DNA"/>
</dbReference>
<proteinExistence type="predicted"/>
<evidence type="ECO:0000313" key="1">
    <source>
        <dbReference type="EMBL" id="KAG0473242.1"/>
    </source>
</evidence>